<gene>
    <name evidence="3" type="ORF">AS189_04675</name>
</gene>
<evidence type="ECO:0000256" key="1">
    <source>
        <dbReference type="SAM" id="MobiDB-lite"/>
    </source>
</evidence>
<feature type="compositionally biased region" description="Basic residues" evidence="1">
    <location>
        <begin position="27"/>
        <end position="36"/>
    </location>
</feature>
<reference evidence="3 4" key="2">
    <citation type="journal article" date="2016" name="J. Biotechnol.">
        <title>Complete genome sequence of Arthrobacter alpinus ERGS4:06, a yellow pigmented bacterium tolerant to cold and radiations isolated from Sikkim Himalaya.</title>
        <authorList>
            <person name="Kumar R."/>
            <person name="Singh D."/>
            <person name="Swarnkar M.K."/>
            <person name="Singh A.K."/>
            <person name="Kumar S."/>
        </authorList>
    </citation>
    <scope>NUCLEOTIDE SEQUENCE [LARGE SCALE GENOMIC DNA]</scope>
    <source>
        <strain evidence="3 4">ERGS4:06</strain>
    </source>
</reference>
<feature type="region of interest" description="Disordered" evidence="1">
    <location>
        <begin position="1"/>
        <end position="37"/>
    </location>
</feature>
<reference evidence="4" key="1">
    <citation type="submission" date="2015-11" db="EMBL/GenBank/DDBJ databases">
        <authorList>
            <person name="Kumar R."/>
            <person name="Singh D."/>
            <person name="Swarnkar M.K."/>
            <person name="Singh A.K."/>
            <person name="Kumar S."/>
        </authorList>
    </citation>
    <scope>NUCLEOTIDE SEQUENCE [LARGE SCALE GENOMIC DNA]</scope>
    <source>
        <strain evidence="4">ERGS4:06</strain>
    </source>
</reference>
<dbReference type="EMBL" id="CP013200">
    <property type="protein sequence ID" value="ALO65915.1"/>
    <property type="molecule type" value="Genomic_DNA"/>
</dbReference>
<keyword evidence="2" id="KW-0472">Membrane</keyword>
<keyword evidence="2" id="KW-0812">Transmembrane</keyword>
<accession>A0A0S2LXK7</accession>
<evidence type="ECO:0000256" key="2">
    <source>
        <dbReference type="SAM" id="Phobius"/>
    </source>
</evidence>
<dbReference type="OrthoDB" id="4954248at2"/>
<keyword evidence="2" id="KW-1133">Transmembrane helix</keyword>
<dbReference type="RefSeq" id="WP_062286544.1">
    <property type="nucleotide sequence ID" value="NZ_CP013200.1"/>
</dbReference>
<dbReference type="AlphaFoldDB" id="A0A0S2LXK7"/>
<proteinExistence type="predicted"/>
<dbReference type="Proteomes" id="UP000059574">
    <property type="component" value="Chromosome"/>
</dbReference>
<feature type="transmembrane region" description="Helical" evidence="2">
    <location>
        <begin position="37"/>
        <end position="58"/>
    </location>
</feature>
<sequence length="118" mass="12175">MKKDEHPVPPPTAESPAGSSAVSRHSDARHKPHRKTVGSAVAAVTLAAVTVLSGPALVGGSSSSFEPGSIIGSPPNSVSTRIAGVQEDMARAVELQQITAEQAAFLESQLVKRIQRDA</sequence>
<protein>
    <submittedName>
        <fullName evidence="3">Uncharacterized protein</fullName>
    </submittedName>
</protein>
<organism evidence="3 4">
    <name type="scientific">Arthrobacter alpinus</name>
    <dbReference type="NCBI Taxonomy" id="656366"/>
    <lineage>
        <taxon>Bacteria</taxon>
        <taxon>Bacillati</taxon>
        <taxon>Actinomycetota</taxon>
        <taxon>Actinomycetes</taxon>
        <taxon>Micrococcales</taxon>
        <taxon>Micrococcaceae</taxon>
        <taxon>Arthrobacter</taxon>
    </lineage>
</organism>
<evidence type="ECO:0000313" key="3">
    <source>
        <dbReference type="EMBL" id="ALO65915.1"/>
    </source>
</evidence>
<evidence type="ECO:0000313" key="4">
    <source>
        <dbReference type="Proteomes" id="UP000059574"/>
    </source>
</evidence>
<name>A0A0S2LXK7_9MICC</name>